<name>A0AAE1FPD0_PETCI</name>
<keyword evidence="2" id="KW-1185">Reference proteome</keyword>
<reference evidence="1" key="1">
    <citation type="submission" date="2023-10" db="EMBL/GenBank/DDBJ databases">
        <title>Genome assemblies of two species of porcelain crab, Petrolisthes cinctipes and Petrolisthes manimaculis (Anomura: Porcellanidae).</title>
        <authorList>
            <person name="Angst P."/>
        </authorList>
    </citation>
    <scope>NUCLEOTIDE SEQUENCE</scope>
    <source>
        <strain evidence="1">PB745_01</strain>
        <tissue evidence="1">Gill</tissue>
    </source>
</reference>
<evidence type="ECO:0000313" key="1">
    <source>
        <dbReference type="EMBL" id="KAK3877994.1"/>
    </source>
</evidence>
<dbReference type="Proteomes" id="UP001286313">
    <property type="component" value="Unassembled WGS sequence"/>
</dbReference>
<comment type="caution">
    <text evidence="1">The sequence shown here is derived from an EMBL/GenBank/DDBJ whole genome shotgun (WGS) entry which is preliminary data.</text>
</comment>
<dbReference type="EMBL" id="JAWQEG010001603">
    <property type="protein sequence ID" value="KAK3877994.1"/>
    <property type="molecule type" value="Genomic_DNA"/>
</dbReference>
<sequence length="87" mass="9878">MTIYKESSEEFESIYCIRKNKEFWQLSKEIGGVSWQCWPALLGSKVTGPGWWSTLDYRVTKATTGTTVGKTILLSQGEPKECLNLNK</sequence>
<evidence type="ECO:0000313" key="2">
    <source>
        <dbReference type="Proteomes" id="UP001286313"/>
    </source>
</evidence>
<gene>
    <name evidence="1" type="ORF">Pcinc_017342</name>
</gene>
<accession>A0AAE1FPD0</accession>
<dbReference type="AlphaFoldDB" id="A0AAE1FPD0"/>
<protein>
    <submittedName>
        <fullName evidence="1">Uncharacterized protein</fullName>
    </submittedName>
</protein>
<organism evidence="1 2">
    <name type="scientific">Petrolisthes cinctipes</name>
    <name type="common">Flat porcelain crab</name>
    <dbReference type="NCBI Taxonomy" id="88211"/>
    <lineage>
        <taxon>Eukaryota</taxon>
        <taxon>Metazoa</taxon>
        <taxon>Ecdysozoa</taxon>
        <taxon>Arthropoda</taxon>
        <taxon>Crustacea</taxon>
        <taxon>Multicrustacea</taxon>
        <taxon>Malacostraca</taxon>
        <taxon>Eumalacostraca</taxon>
        <taxon>Eucarida</taxon>
        <taxon>Decapoda</taxon>
        <taxon>Pleocyemata</taxon>
        <taxon>Anomura</taxon>
        <taxon>Galatheoidea</taxon>
        <taxon>Porcellanidae</taxon>
        <taxon>Petrolisthes</taxon>
    </lineage>
</organism>
<proteinExistence type="predicted"/>